<organism evidence="1">
    <name type="scientific">Anguilla anguilla</name>
    <name type="common">European freshwater eel</name>
    <name type="synonym">Muraena anguilla</name>
    <dbReference type="NCBI Taxonomy" id="7936"/>
    <lineage>
        <taxon>Eukaryota</taxon>
        <taxon>Metazoa</taxon>
        <taxon>Chordata</taxon>
        <taxon>Craniata</taxon>
        <taxon>Vertebrata</taxon>
        <taxon>Euteleostomi</taxon>
        <taxon>Actinopterygii</taxon>
        <taxon>Neopterygii</taxon>
        <taxon>Teleostei</taxon>
        <taxon>Anguilliformes</taxon>
        <taxon>Anguillidae</taxon>
        <taxon>Anguilla</taxon>
    </lineage>
</organism>
<reference evidence="1" key="2">
    <citation type="journal article" date="2015" name="Fish Shellfish Immunol.">
        <title>Early steps in the European eel (Anguilla anguilla)-Vibrio vulnificus interaction in the gills: Role of the RtxA13 toxin.</title>
        <authorList>
            <person name="Callol A."/>
            <person name="Pajuelo D."/>
            <person name="Ebbesson L."/>
            <person name="Teles M."/>
            <person name="MacKenzie S."/>
            <person name="Amaro C."/>
        </authorList>
    </citation>
    <scope>NUCLEOTIDE SEQUENCE</scope>
</reference>
<name>A0A0E9SZ15_ANGAN</name>
<dbReference type="EMBL" id="GBXM01062682">
    <property type="protein sequence ID" value="JAH45895.1"/>
    <property type="molecule type" value="Transcribed_RNA"/>
</dbReference>
<reference evidence="1" key="1">
    <citation type="submission" date="2014-11" db="EMBL/GenBank/DDBJ databases">
        <authorList>
            <person name="Amaro Gonzalez C."/>
        </authorList>
    </citation>
    <scope>NUCLEOTIDE SEQUENCE</scope>
</reference>
<accession>A0A0E9SZ15</accession>
<proteinExistence type="predicted"/>
<sequence length="55" mass="6085">MVYMEPVCEEHAQYPVPASVTYKHPPHLDSVHVSAKKAGSSVDCVISLYLCPTIR</sequence>
<evidence type="ECO:0000313" key="1">
    <source>
        <dbReference type="EMBL" id="JAH45895.1"/>
    </source>
</evidence>
<dbReference type="AlphaFoldDB" id="A0A0E9SZ15"/>
<protein>
    <submittedName>
        <fullName evidence="1">Uncharacterized protein</fullName>
    </submittedName>
</protein>